<accession>A0A6A6QWM2</accession>
<feature type="compositionally biased region" description="Polar residues" evidence="1">
    <location>
        <begin position="247"/>
        <end position="256"/>
    </location>
</feature>
<protein>
    <submittedName>
        <fullName evidence="2">Uncharacterized protein</fullName>
    </submittedName>
</protein>
<dbReference type="AlphaFoldDB" id="A0A6A6QWM2"/>
<sequence>MAYEWNTKHDLPPTREYLEGLLFNDDDRPFSGHDEESFQFHDGLGAPNLEDSYGALPIASGTGGVAYTTTFPTYNIFDNSAFRGHTERDLQHSTNEDTTFASYSDDNEEFDWSLASGDDVVARPTLPAQGANAHGKNDLYRNISINHHGLYFTSAKESCDIFRRQPLWRPAKEDLPNGNDARVPYVVRIRDAMMRLPTPKKIGGTGDQMNSQTTVQFGDIVQTGKKAVGQTNNNAHSEAKDGGAGQPGTTSTQRQANIVPKRASQSTKNQSGKESLKLPTRGPTGGMARWGPNNRYYEPQAIEIAAHILVGKVIELHTNGWTRPNLDPKQLEMEKIYEPELSFETRIVALEEIFQVTKNHKAACKALLDMDDLYIDQVVAGPSKFLERTLGYRKNNEKRKETYAKGREKNTEGAQSASQQQVGTKLPTRVKREADTMFEGDEGASKDNTSGEVVHPRKPKKPRSSGGEVAKLAKAEGDLQSQGNTGSRSSSNAVAASPTGGMKIRPSRLTAPGTPASYATTPGDKPAGVPGASTSNRRSGRKPKPRISSSTK</sequence>
<name>A0A6A6QWM2_9PEZI</name>
<feature type="compositionally biased region" description="Polar residues" evidence="1">
    <location>
        <begin position="412"/>
        <end position="423"/>
    </location>
</feature>
<feature type="region of interest" description="Disordered" evidence="1">
    <location>
        <begin position="397"/>
        <end position="552"/>
    </location>
</feature>
<dbReference type="Proteomes" id="UP000799750">
    <property type="component" value="Unassembled WGS sequence"/>
</dbReference>
<keyword evidence="3" id="KW-1185">Reference proteome</keyword>
<feature type="compositionally biased region" description="Polar residues" evidence="1">
    <location>
        <begin position="263"/>
        <end position="273"/>
    </location>
</feature>
<feature type="compositionally biased region" description="Polar residues" evidence="1">
    <location>
        <begin position="479"/>
        <end position="494"/>
    </location>
</feature>
<evidence type="ECO:0000313" key="3">
    <source>
        <dbReference type="Proteomes" id="UP000799750"/>
    </source>
</evidence>
<organism evidence="2 3">
    <name type="scientific">Lophium mytilinum</name>
    <dbReference type="NCBI Taxonomy" id="390894"/>
    <lineage>
        <taxon>Eukaryota</taxon>
        <taxon>Fungi</taxon>
        <taxon>Dikarya</taxon>
        <taxon>Ascomycota</taxon>
        <taxon>Pezizomycotina</taxon>
        <taxon>Dothideomycetes</taxon>
        <taxon>Pleosporomycetidae</taxon>
        <taxon>Mytilinidiales</taxon>
        <taxon>Mytilinidiaceae</taxon>
        <taxon>Lophium</taxon>
    </lineage>
</organism>
<feature type="region of interest" description="Disordered" evidence="1">
    <location>
        <begin position="227"/>
        <end position="291"/>
    </location>
</feature>
<evidence type="ECO:0000313" key="2">
    <source>
        <dbReference type="EMBL" id="KAF2496848.1"/>
    </source>
</evidence>
<reference evidence="2" key="1">
    <citation type="journal article" date="2020" name="Stud. Mycol.">
        <title>101 Dothideomycetes genomes: a test case for predicting lifestyles and emergence of pathogens.</title>
        <authorList>
            <person name="Haridas S."/>
            <person name="Albert R."/>
            <person name="Binder M."/>
            <person name="Bloem J."/>
            <person name="Labutti K."/>
            <person name="Salamov A."/>
            <person name="Andreopoulos B."/>
            <person name="Baker S."/>
            <person name="Barry K."/>
            <person name="Bills G."/>
            <person name="Bluhm B."/>
            <person name="Cannon C."/>
            <person name="Castanera R."/>
            <person name="Culley D."/>
            <person name="Daum C."/>
            <person name="Ezra D."/>
            <person name="Gonzalez J."/>
            <person name="Henrissat B."/>
            <person name="Kuo A."/>
            <person name="Liang C."/>
            <person name="Lipzen A."/>
            <person name="Lutzoni F."/>
            <person name="Magnuson J."/>
            <person name="Mondo S."/>
            <person name="Nolan M."/>
            <person name="Ohm R."/>
            <person name="Pangilinan J."/>
            <person name="Park H.-J."/>
            <person name="Ramirez L."/>
            <person name="Alfaro M."/>
            <person name="Sun H."/>
            <person name="Tritt A."/>
            <person name="Yoshinaga Y."/>
            <person name="Zwiers L.-H."/>
            <person name="Turgeon B."/>
            <person name="Goodwin S."/>
            <person name="Spatafora J."/>
            <person name="Crous P."/>
            <person name="Grigoriev I."/>
        </authorList>
    </citation>
    <scope>NUCLEOTIDE SEQUENCE</scope>
    <source>
        <strain evidence="2">CBS 269.34</strain>
    </source>
</reference>
<feature type="compositionally biased region" description="Basic and acidic residues" evidence="1">
    <location>
        <begin position="397"/>
        <end position="411"/>
    </location>
</feature>
<gene>
    <name evidence="2" type="ORF">BU16DRAFT_537983</name>
</gene>
<evidence type="ECO:0000256" key="1">
    <source>
        <dbReference type="SAM" id="MobiDB-lite"/>
    </source>
</evidence>
<dbReference type="EMBL" id="MU004187">
    <property type="protein sequence ID" value="KAF2496848.1"/>
    <property type="molecule type" value="Genomic_DNA"/>
</dbReference>
<proteinExistence type="predicted"/>
<dbReference type="OrthoDB" id="3795193at2759"/>